<dbReference type="Pfam" id="PF01943">
    <property type="entry name" value="Polysacc_synt"/>
    <property type="match status" value="1"/>
</dbReference>
<sequence>MAFKFTSDKRAVVKNYFYVATLQGLNFILPLIILPLLEQRLGLEKFGLVMFAQYLMSFFLVISDFGFNITATREVAIMRENKQDYSDFFSSIIWFRSIMITVLFVVLVGVVFSFERFREEWLVYLLSYGMVMGQAIFPVWFFQGIEKMQVITIVNVIAKVIFTLSILFFVSTPDDYMYVPAFNSLGFIVAGLLSLILALKHTRLKMVIIPEFKTFIKESFAVTVSNITSTAGLISTGLILGIFHGDKIVGIYSIFEKMIVASKSVFMPIYQVLYPFISRKAAGSMRDHIKKLIPYIAMIGLSLSCFFFFFGEFLLTLLFDNTVFLDYIWLFEIMTIVSFTSSLTMLYVTLYAPARKLYNRRLQVLATGAIIAIISGLIFIPDHDIHAAAIIFTSVEVIMLSISVYLFCFKDKNLDIKTT</sequence>
<dbReference type="PANTHER" id="PTHR30250">
    <property type="entry name" value="PST FAMILY PREDICTED COLANIC ACID TRANSPORTER"/>
    <property type="match status" value="1"/>
</dbReference>
<feature type="transmembrane region" description="Helical" evidence="6">
    <location>
        <begin position="292"/>
        <end position="315"/>
    </location>
</feature>
<feature type="transmembrane region" description="Helical" evidence="6">
    <location>
        <begin position="220"/>
        <end position="243"/>
    </location>
</feature>
<feature type="transmembrane region" description="Helical" evidence="6">
    <location>
        <begin position="249"/>
        <end position="271"/>
    </location>
</feature>
<dbReference type="OrthoDB" id="9815702at2"/>
<dbReference type="GO" id="GO:0005886">
    <property type="term" value="C:plasma membrane"/>
    <property type="evidence" value="ECO:0007669"/>
    <property type="project" value="UniProtKB-SubCell"/>
</dbReference>
<comment type="subcellular location">
    <subcellularLocation>
        <location evidence="1">Cell membrane</location>
        <topology evidence="1">Multi-pass membrane protein</topology>
    </subcellularLocation>
</comment>
<keyword evidence="4 6" id="KW-1133">Transmembrane helix</keyword>
<feature type="transmembrane region" description="Helical" evidence="6">
    <location>
        <begin position="16"/>
        <end position="37"/>
    </location>
</feature>
<dbReference type="InterPro" id="IPR002797">
    <property type="entry name" value="Polysacc_synth"/>
</dbReference>
<evidence type="ECO:0000313" key="8">
    <source>
        <dbReference type="Proteomes" id="UP000279600"/>
    </source>
</evidence>
<feature type="transmembrane region" description="Helical" evidence="6">
    <location>
        <begin position="327"/>
        <end position="350"/>
    </location>
</feature>
<dbReference type="AlphaFoldDB" id="A0A3S9MVF6"/>
<reference evidence="7 8" key="1">
    <citation type="submission" date="2018-12" db="EMBL/GenBank/DDBJ databases">
        <title>Complete genome of Nonlabens sp. MJ115.</title>
        <authorList>
            <person name="Choi H.S."/>
            <person name="Jung J."/>
        </authorList>
    </citation>
    <scope>NUCLEOTIDE SEQUENCE [LARGE SCALE GENOMIC DNA]</scope>
    <source>
        <strain evidence="7 8">MJ115</strain>
    </source>
</reference>
<feature type="transmembrane region" description="Helical" evidence="6">
    <location>
        <begin position="176"/>
        <end position="199"/>
    </location>
</feature>
<evidence type="ECO:0000256" key="5">
    <source>
        <dbReference type="ARBA" id="ARBA00023136"/>
    </source>
</evidence>
<dbReference type="RefSeq" id="WP_126445226.1">
    <property type="nucleotide sequence ID" value="NZ_CP034549.1"/>
</dbReference>
<feature type="transmembrane region" description="Helical" evidence="6">
    <location>
        <begin position="386"/>
        <end position="408"/>
    </location>
</feature>
<evidence type="ECO:0000256" key="2">
    <source>
        <dbReference type="ARBA" id="ARBA00022475"/>
    </source>
</evidence>
<organism evidence="7 8">
    <name type="scientific">Nonlabens ponticola</name>
    <dbReference type="NCBI Taxonomy" id="2496866"/>
    <lineage>
        <taxon>Bacteria</taxon>
        <taxon>Pseudomonadati</taxon>
        <taxon>Bacteroidota</taxon>
        <taxon>Flavobacteriia</taxon>
        <taxon>Flavobacteriales</taxon>
        <taxon>Flavobacteriaceae</taxon>
        <taxon>Nonlabens</taxon>
    </lineage>
</organism>
<name>A0A3S9MVF6_9FLAO</name>
<dbReference type="PANTHER" id="PTHR30250:SF11">
    <property type="entry name" value="O-ANTIGEN TRANSPORTER-RELATED"/>
    <property type="match status" value="1"/>
</dbReference>
<gene>
    <name evidence="7" type="ORF">EJ995_02320</name>
</gene>
<evidence type="ECO:0000256" key="6">
    <source>
        <dbReference type="SAM" id="Phobius"/>
    </source>
</evidence>
<dbReference type="Proteomes" id="UP000279600">
    <property type="component" value="Chromosome"/>
</dbReference>
<dbReference type="InterPro" id="IPR050833">
    <property type="entry name" value="Poly_Biosynth_Transport"/>
</dbReference>
<dbReference type="KEGG" id="noj:EJ995_02320"/>
<feature type="transmembrane region" description="Helical" evidence="6">
    <location>
        <begin position="149"/>
        <end position="170"/>
    </location>
</feature>
<feature type="transmembrane region" description="Helical" evidence="6">
    <location>
        <begin position="92"/>
        <end position="115"/>
    </location>
</feature>
<keyword evidence="8" id="KW-1185">Reference proteome</keyword>
<evidence type="ECO:0000256" key="3">
    <source>
        <dbReference type="ARBA" id="ARBA00022692"/>
    </source>
</evidence>
<evidence type="ECO:0000256" key="1">
    <source>
        <dbReference type="ARBA" id="ARBA00004651"/>
    </source>
</evidence>
<keyword evidence="5 6" id="KW-0472">Membrane</keyword>
<protein>
    <recommendedName>
        <fullName evidence="9">Flippase</fullName>
    </recommendedName>
</protein>
<accession>A0A3S9MVF6</accession>
<evidence type="ECO:0000313" key="7">
    <source>
        <dbReference type="EMBL" id="AZQ43124.1"/>
    </source>
</evidence>
<keyword evidence="3 6" id="KW-0812">Transmembrane</keyword>
<evidence type="ECO:0000256" key="4">
    <source>
        <dbReference type="ARBA" id="ARBA00022989"/>
    </source>
</evidence>
<feature type="transmembrane region" description="Helical" evidence="6">
    <location>
        <begin position="121"/>
        <end position="142"/>
    </location>
</feature>
<evidence type="ECO:0008006" key="9">
    <source>
        <dbReference type="Google" id="ProtNLM"/>
    </source>
</evidence>
<keyword evidence="2" id="KW-1003">Cell membrane</keyword>
<feature type="transmembrane region" description="Helical" evidence="6">
    <location>
        <begin position="362"/>
        <end position="380"/>
    </location>
</feature>
<proteinExistence type="predicted"/>
<feature type="transmembrane region" description="Helical" evidence="6">
    <location>
        <begin position="49"/>
        <end position="71"/>
    </location>
</feature>
<dbReference type="EMBL" id="CP034549">
    <property type="protein sequence ID" value="AZQ43124.1"/>
    <property type="molecule type" value="Genomic_DNA"/>
</dbReference>